<name>A0A8T1B4C8_9STRA</name>
<protein>
    <submittedName>
        <fullName evidence="1">Uncharacterized protein</fullName>
    </submittedName>
</protein>
<dbReference type="AlphaFoldDB" id="A0A8T1B4C8"/>
<sequence>MAADTTSTTTRGRPAVVMDALGHKRTGAATEAKAEEAEEIAEEAMKAALQA</sequence>
<evidence type="ECO:0000313" key="1">
    <source>
        <dbReference type="EMBL" id="KAG2892906.1"/>
    </source>
</evidence>
<accession>A0A8T1B4C8</accession>
<gene>
    <name evidence="1" type="ORF">PC115_g18647</name>
</gene>
<proteinExistence type="predicted"/>
<comment type="caution">
    <text evidence="1">The sequence shown here is derived from an EMBL/GenBank/DDBJ whole genome shotgun (WGS) entry which is preliminary data.</text>
</comment>
<organism evidence="1 2">
    <name type="scientific">Phytophthora cactorum</name>
    <dbReference type="NCBI Taxonomy" id="29920"/>
    <lineage>
        <taxon>Eukaryota</taxon>
        <taxon>Sar</taxon>
        <taxon>Stramenopiles</taxon>
        <taxon>Oomycota</taxon>
        <taxon>Peronosporomycetes</taxon>
        <taxon>Peronosporales</taxon>
        <taxon>Peronosporaceae</taxon>
        <taxon>Phytophthora</taxon>
    </lineage>
</organism>
<reference evidence="1" key="1">
    <citation type="submission" date="2018-10" db="EMBL/GenBank/DDBJ databases">
        <title>Effector identification in a new, highly contiguous assembly of the strawberry crown rot pathogen Phytophthora cactorum.</title>
        <authorList>
            <person name="Armitage A.D."/>
            <person name="Nellist C.F."/>
            <person name="Bates H."/>
            <person name="Vickerstaff R.J."/>
            <person name="Harrison R.J."/>
        </authorList>
    </citation>
    <scope>NUCLEOTIDE SEQUENCE</scope>
    <source>
        <strain evidence="1">4032</strain>
    </source>
</reference>
<dbReference type="EMBL" id="RCMI01000980">
    <property type="protein sequence ID" value="KAG2892906.1"/>
    <property type="molecule type" value="Genomic_DNA"/>
</dbReference>
<dbReference type="Proteomes" id="UP000774804">
    <property type="component" value="Unassembled WGS sequence"/>
</dbReference>
<evidence type="ECO:0000313" key="2">
    <source>
        <dbReference type="Proteomes" id="UP000774804"/>
    </source>
</evidence>